<dbReference type="AlphaFoldDB" id="A0A967ASL4"/>
<dbReference type="Gene3D" id="2.170.130.10">
    <property type="entry name" value="TonB-dependent receptor, plug domain"/>
    <property type="match status" value="1"/>
</dbReference>
<dbReference type="InterPro" id="IPR041700">
    <property type="entry name" value="OMP_b-brl_3"/>
</dbReference>
<feature type="chain" id="PRO_5037421232" evidence="9">
    <location>
        <begin position="20"/>
        <end position="812"/>
    </location>
</feature>
<evidence type="ECO:0000256" key="1">
    <source>
        <dbReference type="ARBA" id="ARBA00004571"/>
    </source>
</evidence>
<dbReference type="InterPro" id="IPR037066">
    <property type="entry name" value="Plug_dom_sf"/>
</dbReference>
<dbReference type="PANTHER" id="PTHR40980">
    <property type="entry name" value="PLUG DOMAIN-CONTAINING PROTEIN"/>
    <property type="match status" value="1"/>
</dbReference>
<proteinExistence type="inferred from homology"/>
<evidence type="ECO:0000256" key="5">
    <source>
        <dbReference type="ARBA" id="ARBA00023136"/>
    </source>
</evidence>
<dbReference type="SUPFAM" id="SSF56935">
    <property type="entry name" value="Porins"/>
    <property type="match status" value="1"/>
</dbReference>
<feature type="signal peptide" evidence="9">
    <location>
        <begin position="1"/>
        <end position="19"/>
    </location>
</feature>
<evidence type="ECO:0000256" key="9">
    <source>
        <dbReference type="SAM" id="SignalP"/>
    </source>
</evidence>
<protein>
    <submittedName>
        <fullName evidence="12">TonB-dependent receptor</fullName>
    </submittedName>
</protein>
<gene>
    <name evidence="12" type="ORF">FK220_007665</name>
</gene>
<evidence type="ECO:0000256" key="2">
    <source>
        <dbReference type="ARBA" id="ARBA00022448"/>
    </source>
</evidence>
<dbReference type="InterPro" id="IPR008969">
    <property type="entry name" value="CarboxyPept-like_regulatory"/>
</dbReference>
<evidence type="ECO:0000313" key="12">
    <source>
        <dbReference type="EMBL" id="NHF59212.1"/>
    </source>
</evidence>
<evidence type="ECO:0000256" key="8">
    <source>
        <dbReference type="SAM" id="MobiDB-lite"/>
    </source>
</evidence>
<dbReference type="PANTHER" id="PTHR40980:SF4">
    <property type="entry name" value="TONB-DEPENDENT RECEPTOR-LIKE BETA-BARREL DOMAIN-CONTAINING PROTEIN"/>
    <property type="match status" value="1"/>
</dbReference>
<evidence type="ECO:0000259" key="11">
    <source>
        <dbReference type="Pfam" id="PF14905"/>
    </source>
</evidence>
<comment type="subcellular location">
    <subcellularLocation>
        <location evidence="1 7">Cell outer membrane</location>
        <topology evidence="1 7">Multi-pass membrane protein</topology>
    </subcellularLocation>
</comment>
<dbReference type="PROSITE" id="PS52016">
    <property type="entry name" value="TONB_DEPENDENT_REC_3"/>
    <property type="match status" value="1"/>
</dbReference>
<keyword evidence="6 7" id="KW-0998">Cell outer membrane</keyword>
<reference evidence="12" key="1">
    <citation type="submission" date="2019-07" db="EMBL/GenBank/DDBJ databases">
        <authorList>
            <person name="De-Chao Zhang Q."/>
        </authorList>
    </citation>
    <scope>NUCLEOTIDE SEQUENCE</scope>
    <source>
        <strain evidence="12">TP-CH-4</strain>
    </source>
</reference>
<comment type="caution">
    <text evidence="12">The sequence shown here is derived from an EMBL/GenBank/DDBJ whole genome shotgun (WGS) entry which is preliminary data.</text>
</comment>
<dbReference type="Gene3D" id="2.40.170.20">
    <property type="entry name" value="TonB-dependent receptor, beta-barrel domain"/>
    <property type="match status" value="1"/>
</dbReference>
<sequence length="812" mass="92631">MVRLALIALIFFTTFHTVAQRPAGQRPVPIKITGTVLDQDTGGPLEYATLVLQSIRNPDKITGGVTDINGKFEVETLPGRFNVRVEYIAYKTYAIPEQTFRANTDLGTIRLALDVEQLEAVEVIGEKTTVELRLDKKIYNVGKDLTVRGGTVSDVLDNVPSVSVDVEGNVQLRGNDDVRILINGKPSAITGLNSTEALRQLPAESIEKVEVITSPSARYDAEGSGGIINIILRRSKLLGLNGALTSSLGYPWQAGINGNLNYRVGDFNIFTNTGYNYRESPGNSLNATSYFDPNGDFTNSIREDRNFERVRKGLNANFGVEWYVDESLSITQSVFIRSRDNTSETTNDFSQIDIFGGETSGFRRDDEVEDDDTFQYSFNFNKKINDSGHEFSLEFQYETSEEVEASNIIQNDFDSERVRTAEDQRRVFLQSDYVLPIGENSQFELGYRGDFNRLNTDYDVTFIQPTIQELRITNPSNVLDFKETINAFYTQFGSKVEKISYLLGLRYETTRLIIDQQETNDFNRNNFDGLFPTVNINFEISDKESYSLGYNRRIRRPRSRFLNPFPSRSSPVNLFQGNPNLTPAYSNQVDLGYLNRFEKVTLNASVYFQRATDVITFITENTGETTVFDGQDVPIIRRTPVNLAKNDRYGFEFTTNYRPTKKWNLNGNFNLFNLITRGTFNNQNFDAENVSWFVRLNNKITLPKGIDWQTRVNYRGPTENAQTRNKGILSMDLAFSKDLFKEKGSLAFNISDVFNSRRRISETFTPAFFSDSEFQWRVRSFNLAFTYRFNQKKPQRQGRQRNGDDGDFEFDG</sequence>
<dbReference type="Pfam" id="PF07715">
    <property type="entry name" value="Plug"/>
    <property type="match status" value="1"/>
</dbReference>
<name>A0A967ASL4_9FLAO</name>
<dbReference type="Gene3D" id="2.60.40.1120">
    <property type="entry name" value="Carboxypeptidase-like, regulatory domain"/>
    <property type="match status" value="1"/>
</dbReference>
<keyword evidence="5 7" id="KW-0472">Membrane</keyword>
<dbReference type="InterPro" id="IPR012910">
    <property type="entry name" value="Plug_dom"/>
</dbReference>
<keyword evidence="13" id="KW-1185">Reference proteome</keyword>
<keyword evidence="2 7" id="KW-0813">Transport</keyword>
<dbReference type="InterPro" id="IPR039426">
    <property type="entry name" value="TonB-dep_rcpt-like"/>
</dbReference>
<dbReference type="Pfam" id="PF13715">
    <property type="entry name" value="CarbopepD_reg_2"/>
    <property type="match status" value="1"/>
</dbReference>
<dbReference type="InterPro" id="IPR036942">
    <property type="entry name" value="Beta-barrel_TonB_sf"/>
</dbReference>
<evidence type="ECO:0000259" key="10">
    <source>
        <dbReference type="Pfam" id="PF07715"/>
    </source>
</evidence>
<dbReference type="EMBL" id="VIKU02000002">
    <property type="protein sequence ID" value="NHF59212.1"/>
    <property type="molecule type" value="Genomic_DNA"/>
</dbReference>
<evidence type="ECO:0000256" key="7">
    <source>
        <dbReference type="PROSITE-ProRule" id="PRU01360"/>
    </source>
</evidence>
<evidence type="ECO:0000313" key="13">
    <source>
        <dbReference type="Proteomes" id="UP000707206"/>
    </source>
</evidence>
<accession>A0A967ASL4</accession>
<keyword evidence="12" id="KW-0675">Receptor</keyword>
<evidence type="ECO:0000256" key="3">
    <source>
        <dbReference type="ARBA" id="ARBA00022452"/>
    </source>
</evidence>
<feature type="domain" description="Outer membrane protein beta-barrel" evidence="11">
    <location>
        <begin position="382"/>
        <end position="787"/>
    </location>
</feature>
<reference evidence="12" key="2">
    <citation type="submission" date="2020-03" db="EMBL/GenBank/DDBJ databases">
        <title>Flavobacteriaceae bacterium strain TP-CH-4, a member of the family Flavobacteriaceae isolated from a deep-sea seamount.</title>
        <authorList>
            <person name="Zhang D.-C."/>
        </authorList>
    </citation>
    <scope>NUCLEOTIDE SEQUENCE</scope>
    <source>
        <strain evidence="12">TP-CH-4</strain>
    </source>
</reference>
<dbReference type="Pfam" id="PF14905">
    <property type="entry name" value="OMP_b-brl_3"/>
    <property type="match status" value="1"/>
</dbReference>
<comment type="similarity">
    <text evidence="7">Belongs to the TonB-dependent receptor family.</text>
</comment>
<dbReference type="GO" id="GO:0009279">
    <property type="term" value="C:cell outer membrane"/>
    <property type="evidence" value="ECO:0007669"/>
    <property type="project" value="UniProtKB-SubCell"/>
</dbReference>
<evidence type="ECO:0000256" key="4">
    <source>
        <dbReference type="ARBA" id="ARBA00022692"/>
    </source>
</evidence>
<feature type="domain" description="TonB-dependent receptor plug" evidence="10">
    <location>
        <begin position="150"/>
        <end position="227"/>
    </location>
</feature>
<evidence type="ECO:0000256" key="6">
    <source>
        <dbReference type="ARBA" id="ARBA00023237"/>
    </source>
</evidence>
<feature type="region of interest" description="Disordered" evidence="8">
    <location>
        <begin position="792"/>
        <end position="812"/>
    </location>
</feature>
<dbReference type="Proteomes" id="UP000707206">
    <property type="component" value="Unassembled WGS sequence"/>
</dbReference>
<dbReference type="RefSeq" id="WP_152573731.1">
    <property type="nucleotide sequence ID" value="NZ_VIKU02000002.1"/>
</dbReference>
<organism evidence="12 13">
    <name type="scientific">Pelagihabitans pacificus</name>
    <dbReference type="NCBI Taxonomy" id="2696054"/>
    <lineage>
        <taxon>Bacteria</taxon>
        <taxon>Pseudomonadati</taxon>
        <taxon>Bacteroidota</taxon>
        <taxon>Flavobacteriia</taxon>
        <taxon>Flavobacteriales</taxon>
        <taxon>Flavobacteriaceae</taxon>
        <taxon>Pelagihabitans</taxon>
    </lineage>
</organism>
<keyword evidence="3 7" id="KW-1134">Transmembrane beta strand</keyword>
<dbReference type="SUPFAM" id="SSF49464">
    <property type="entry name" value="Carboxypeptidase regulatory domain-like"/>
    <property type="match status" value="1"/>
</dbReference>
<keyword evidence="4 7" id="KW-0812">Transmembrane</keyword>
<keyword evidence="9" id="KW-0732">Signal</keyword>